<dbReference type="AlphaFoldDB" id="A0A650CWM8"/>
<feature type="compositionally biased region" description="Pro residues" evidence="1">
    <location>
        <begin position="101"/>
        <end position="116"/>
    </location>
</feature>
<evidence type="ECO:0000313" key="4">
    <source>
        <dbReference type="Proteomes" id="UP000426328"/>
    </source>
</evidence>
<reference evidence="2 5" key="1">
    <citation type="submission" date="2019-10" db="EMBL/GenBank/DDBJ databases">
        <title>Comparative genomics of sulfur disproportionating microorganisms.</title>
        <authorList>
            <person name="Ward L.M."/>
            <person name="Bertran E."/>
            <person name="Johnston D."/>
        </authorList>
    </citation>
    <scope>NUCLEOTIDE SEQUENCE [LARGE SCALE GENOMIC DNA]</scope>
    <source>
        <strain evidence="2 5">DSM 3772</strain>
    </source>
</reference>
<dbReference type="EMBL" id="CP045482">
    <property type="protein sequence ID" value="QGR22203.1"/>
    <property type="molecule type" value="Genomic_DNA"/>
</dbReference>
<keyword evidence="4" id="KW-1185">Reference proteome</keyword>
<dbReference type="Proteomes" id="UP000426328">
    <property type="component" value="Chromosome"/>
</dbReference>
<dbReference type="EMBL" id="WHYS01000001">
    <property type="protein sequence ID" value="MQL54380.1"/>
    <property type="molecule type" value="Genomic_DNA"/>
</dbReference>
<sequence>MEKFFQMDNVDLNSIHDRITSEIQNQGMEIHRDEPRDNGFKIFVRRGEEHGEVEVFNEWGGVKVITHGRLEWDLMNIVEPIMQQPQAAPQGMPTQVQQNKPPMPSPSPAMPQQPMMPHPMVPQPNPAIQQAMVPHPAMPPAMQTAITPEHQQFLSILTQNGYQIMVNSANQGYFFIRGRKGNFVIDIEGREQPS</sequence>
<feature type="region of interest" description="Disordered" evidence="1">
    <location>
        <begin position="86"/>
        <end position="116"/>
    </location>
</feature>
<dbReference type="Proteomes" id="UP000474054">
    <property type="component" value="Unassembled WGS sequence"/>
</dbReference>
<dbReference type="RefSeq" id="WP_152941324.1">
    <property type="nucleotide sequence ID" value="NZ_WHYS01000001.1"/>
</dbReference>
<dbReference type="KEGG" id="aamb:D1866_09585"/>
<evidence type="ECO:0000313" key="2">
    <source>
        <dbReference type="EMBL" id="MQL54380.1"/>
    </source>
</evidence>
<organism evidence="3 4">
    <name type="scientific">Acidianus ambivalens</name>
    <name type="common">Desulfurolobus ambivalens</name>
    <dbReference type="NCBI Taxonomy" id="2283"/>
    <lineage>
        <taxon>Archaea</taxon>
        <taxon>Thermoproteota</taxon>
        <taxon>Thermoprotei</taxon>
        <taxon>Sulfolobales</taxon>
        <taxon>Sulfolobaceae</taxon>
        <taxon>Acidianus</taxon>
    </lineage>
</organism>
<evidence type="ECO:0000313" key="5">
    <source>
        <dbReference type="Proteomes" id="UP000474054"/>
    </source>
</evidence>
<protein>
    <submittedName>
        <fullName evidence="3">Uncharacterized protein</fullName>
    </submittedName>
</protein>
<name>A0A650CWM8_ACIAM</name>
<gene>
    <name evidence="3" type="ORF">D1866_09585</name>
    <name evidence="2" type="ORF">GFB69_01025</name>
</gene>
<accession>A0A650CWM8</accession>
<reference evidence="3 4" key="2">
    <citation type="submission" date="2019-10" db="EMBL/GenBank/DDBJ databases">
        <title>Genome Sequences from Six Type Strain Members of the Archaeal Family Sulfolobaceae: Acidianus ambivalens, Acidianus infernus, Metallosphaera prunae, Stygiolobus azoricus, Sulfolobus metallicus, and Sulfurisphaera ohwakuensis.</title>
        <authorList>
            <person name="Counts J.A."/>
            <person name="Kelly R.M."/>
        </authorList>
    </citation>
    <scope>NUCLEOTIDE SEQUENCE [LARGE SCALE GENOMIC DNA]</scope>
    <source>
        <strain evidence="3 4">LEI 10</strain>
    </source>
</reference>
<evidence type="ECO:0000256" key="1">
    <source>
        <dbReference type="SAM" id="MobiDB-lite"/>
    </source>
</evidence>
<proteinExistence type="predicted"/>
<evidence type="ECO:0000313" key="3">
    <source>
        <dbReference type="EMBL" id="QGR22203.1"/>
    </source>
</evidence>